<evidence type="ECO:0000256" key="3">
    <source>
        <dbReference type="ARBA" id="ARBA00023295"/>
    </source>
</evidence>
<evidence type="ECO:0000313" key="5">
    <source>
        <dbReference type="EMBL" id="SDE93567.1"/>
    </source>
</evidence>
<dbReference type="InterPro" id="IPR051801">
    <property type="entry name" value="GH28_Enzymes"/>
</dbReference>
<reference evidence="6" key="1">
    <citation type="submission" date="2016-10" db="EMBL/GenBank/DDBJ databases">
        <authorList>
            <person name="Varghese N."/>
            <person name="Submissions S."/>
        </authorList>
    </citation>
    <scope>NUCLEOTIDE SEQUENCE [LARGE SCALE GENOMIC DNA]</scope>
    <source>
        <strain evidence="6">DSM 19684</strain>
    </source>
</reference>
<dbReference type="RefSeq" id="WP_089871254.1">
    <property type="nucleotide sequence ID" value="NZ_FNBH01000001.1"/>
</dbReference>
<dbReference type="PROSITE" id="PS00502">
    <property type="entry name" value="POLYGALACTURONASE"/>
    <property type="match status" value="1"/>
</dbReference>
<dbReference type="Proteomes" id="UP000199203">
    <property type="component" value="Unassembled WGS sequence"/>
</dbReference>
<name>A0A1G7GZL0_9FLAO</name>
<evidence type="ECO:0000256" key="4">
    <source>
        <dbReference type="RuleBase" id="RU361169"/>
    </source>
</evidence>
<dbReference type="Gene3D" id="2.160.20.10">
    <property type="entry name" value="Single-stranded right-handed beta-helix, Pectin lyase-like"/>
    <property type="match status" value="1"/>
</dbReference>
<dbReference type="OrthoDB" id="9795222at2"/>
<keyword evidence="3 4" id="KW-0326">Glycosidase</keyword>
<keyword evidence="6" id="KW-1185">Reference proteome</keyword>
<evidence type="ECO:0000256" key="1">
    <source>
        <dbReference type="ARBA" id="ARBA00008834"/>
    </source>
</evidence>
<dbReference type="SMART" id="SM00710">
    <property type="entry name" value="PbH1"/>
    <property type="match status" value="5"/>
</dbReference>
<proteinExistence type="inferred from homology"/>
<dbReference type="GO" id="GO:0005975">
    <property type="term" value="P:carbohydrate metabolic process"/>
    <property type="evidence" value="ECO:0007669"/>
    <property type="project" value="InterPro"/>
</dbReference>
<accession>A0A1G7GZL0</accession>
<dbReference type="GO" id="GO:0004650">
    <property type="term" value="F:polygalacturonase activity"/>
    <property type="evidence" value="ECO:0007669"/>
    <property type="project" value="InterPro"/>
</dbReference>
<dbReference type="InterPro" id="IPR012334">
    <property type="entry name" value="Pectin_lyas_fold"/>
</dbReference>
<dbReference type="Pfam" id="PF00295">
    <property type="entry name" value="Glyco_hydro_28"/>
    <property type="match status" value="1"/>
</dbReference>
<sequence length="495" mass="54142">MKKLLIGFAFSVAALVSAQKNDINYYIQKAPFKFGEMVLPTIPQKDYNFKDFGGVGDGKTLNTKAFEKAISTIAQNGGGRLIVPTGTWLTGPIELKSKIDFHVEEGAIVQFSSDIKQFPLKETSAGKFEVTAPIWGNNLKDVSFTGKGIFDGAGEAWRPVKKFKTTDAQWKELLAKPGSTLSEDGKIWWPSVAAKNGEELAKVITKTPGATIDMYEQIHHFLRPMMFTLSKVTNLLIDGPTFRNSPKFVINPKQITNLVIRNTTVYNPKWAQNGDGIDISASKNVIIYNTKVNAGDDGICMKSSGTPKNGEANLQNVIIAECTVNEGHGGFVIGSNTDGGMKNIYVTNCTFDGTDIGIRVKSNSGRGGDVGQIYIDNIEMKNIIKEAVLFDTFYADAPVGSTKESEAAQHTGEKVPYFHDFYVSNVNCASSETAFSFSGLPEKLIENLYFKNVNITSKKGIVGKNANNIVFENVKINNSTDYKIDSNLKKAIVVK</sequence>
<gene>
    <name evidence="5" type="ORF">SAMN05421825_0630</name>
</gene>
<keyword evidence="2 4" id="KW-0378">Hydrolase</keyword>
<dbReference type="InterPro" id="IPR006626">
    <property type="entry name" value="PbH1"/>
</dbReference>
<dbReference type="InterPro" id="IPR011050">
    <property type="entry name" value="Pectin_lyase_fold/virulence"/>
</dbReference>
<dbReference type="PANTHER" id="PTHR31339:SF9">
    <property type="entry name" value="PLASMIN AND FIBRONECTIN-BINDING PROTEIN A"/>
    <property type="match status" value="1"/>
</dbReference>
<dbReference type="SUPFAM" id="SSF51126">
    <property type="entry name" value="Pectin lyase-like"/>
    <property type="match status" value="1"/>
</dbReference>
<comment type="similarity">
    <text evidence="1 4">Belongs to the glycosyl hydrolase 28 family.</text>
</comment>
<dbReference type="AlphaFoldDB" id="A0A1G7GZL0"/>
<dbReference type="STRING" id="454006.SAMN05421825_0630"/>
<organism evidence="5 6">
    <name type="scientific">Epilithonimonas hungarica</name>
    <dbReference type="NCBI Taxonomy" id="454006"/>
    <lineage>
        <taxon>Bacteria</taxon>
        <taxon>Pseudomonadati</taxon>
        <taxon>Bacteroidota</taxon>
        <taxon>Flavobacteriia</taxon>
        <taxon>Flavobacteriales</taxon>
        <taxon>Weeksellaceae</taxon>
        <taxon>Chryseobacterium group</taxon>
        <taxon>Epilithonimonas</taxon>
    </lineage>
</organism>
<dbReference type="InterPro" id="IPR000743">
    <property type="entry name" value="Glyco_hydro_28"/>
</dbReference>
<dbReference type="EMBL" id="FNBH01000001">
    <property type="protein sequence ID" value="SDE93567.1"/>
    <property type="molecule type" value="Genomic_DNA"/>
</dbReference>
<evidence type="ECO:0000313" key="6">
    <source>
        <dbReference type="Proteomes" id="UP000199203"/>
    </source>
</evidence>
<evidence type="ECO:0000256" key="2">
    <source>
        <dbReference type="ARBA" id="ARBA00022801"/>
    </source>
</evidence>
<protein>
    <submittedName>
        <fullName evidence="5">Glycosyl hydrolases family 28</fullName>
    </submittedName>
</protein>
<dbReference type="PANTHER" id="PTHR31339">
    <property type="entry name" value="PECTIN LYASE-RELATED"/>
    <property type="match status" value="1"/>
</dbReference>